<evidence type="ECO:0000256" key="1">
    <source>
        <dbReference type="SAM" id="MobiDB-lite"/>
    </source>
</evidence>
<gene>
    <name evidence="4" type="ORF">T9A_00498</name>
</gene>
<dbReference type="EMBL" id="ARXU01000002">
    <property type="protein sequence ID" value="KGD62207.1"/>
    <property type="molecule type" value="Genomic_DNA"/>
</dbReference>
<name>A0ABR4WF55_9GAMM</name>
<feature type="signal peptide" evidence="2">
    <location>
        <begin position="1"/>
        <end position="17"/>
    </location>
</feature>
<proteinExistence type="predicted"/>
<dbReference type="InterPro" id="IPR025392">
    <property type="entry name" value="DUF4124"/>
</dbReference>
<accession>A0ABR4WF55</accession>
<evidence type="ECO:0000259" key="3">
    <source>
        <dbReference type="Pfam" id="PF13511"/>
    </source>
</evidence>
<dbReference type="Pfam" id="PF13511">
    <property type="entry name" value="DUF4124"/>
    <property type="match status" value="1"/>
</dbReference>
<feature type="region of interest" description="Disordered" evidence="1">
    <location>
        <begin position="30"/>
        <end position="90"/>
    </location>
</feature>
<feature type="chain" id="PRO_5046107114" description="DUF4124 domain-containing protein" evidence="2">
    <location>
        <begin position="18"/>
        <end position="141"/>
    </location>
</feature>
<sequence length="141" mass="16358">MKGLITLLALLPLLASAEVYRWQDADGNWHFGDQPPQEQHETLDIKAPPKIGQGERVREINERALRLRQSEKAQQKEQASEQQKQQNAIARQCREAKARLKRLHGRFVYHDEDGSVSHPTLDQVEIDKQEVRQWIQQNCTS</sequence>
<evidence type="ECO:0000313" key="5">
    <source>
        <dbReference type="Proteomes" id="UP000029443"/>
    </source>
</evidence>
<reference evidence="4 5" key="1">
    <citation type="submission" date="2012-09" db="EMBL/GenBank/DDBJ databases">
        <title>Genome Sequence of alkane-degrading Bacterium Alcanivorax jadensis T9.</title>
        <authorList>
            <person name="Lai Q."/>
            <person name="Shao Z."/>
        </authorList>
    </citation>
    <scope>NUCLEOTIDE SEQUENCE [LARGE SCALE GENOMIC DNA]</scope>
    <source>
        <strain evidence="4 5">T9</strain>
    </source>
</reference>
<keyword evidence="5" id="KW-1185">Reference proteome</keyword>
<keyword evidence="2" id="KW-0732">Signal</keyword>
<protein>
    <recommendedName>
        <fullName evidence="3">DUF4124 domain-containing protein</fullName>
    </recommendedName>
</protein>
<comment type="caution">
    <text evidence="4">The sequence shown here is derived from an EMBL/GenBank/DDBJ whole genome shotgun (WGS) entry which is preliminary data.</text>
</comment>
<dbReference type="RefSeq" id="WP_035244898.1">
    <property type="nucleotide sequence ID" value="NZ_ARXU01000002.1"/>
</dbReference>
<evidence type="ECO:0000313" key="4">
    <source>
        <dbReference type="EMBL" id="KGD62207.1"/>
    </source>
</evidence>
<dbReference type="Proteomes" id="UP000029443">
    <property type="component" value="Unassembled WGS sequence"/>
</dbReference>
<organism evidence="4 5">
    <name type="scientific">Alcanivorax jadensis T9</name>
    <dbReference type="NCBI Taxonomy" id="1177181"/>
    <lineage>
        <taxon>Bacteria</taxon>
        <taxon>Pseudomonadati</taxon>
        <taxon>Pseudomonadota</taxon>
        <taxon>Gammaproteobacteria</taxon>
        <taxon>Oceanospirillales</taxon>
        <taxon>Alcanivoracaceae</taxon>
        <taxon>Alcanivorax</taxon>
    </lineage>
</organism>
<feature type="domain" description="DUF4124" evidence="3">
    <location>
        <begin position="7"/>
        <end position="51"/>
    </location>
</feature>
<evidence type="ECO:0000256" key="2">
    <source>
        <dbReference type="SAM" id="SignalP"/>
    </source>
</evidence>
<feature type="compositionally biased region" description="Basic and acidic residues" evidence="1">
    <location>
        <begin position="53"/>
        <end position="79"/>
    </location>
</feature>